<keyword evidence="1" id="KW-1133">Transmembrane helix</keyword>
<feature type="transmembrane region" description="Helical" evidence="1">
    <location>
        <begin position="281"/>
        <end position="302"/>
    </location>
</feature>
<sequence>MKNKLDDFKLSYYFILVSLIFLAMIGSIFVGSSVLFIFKIPITKINFLIFPLIAILFIKLAFKKNNKDINWSLLIVILISFYIVNIGISIGCNLIWDYSYDSLAYHQEGVIRLINGWNPFYESNNDSINLWVNHYAKAPWIFAATIAKITGHIESGKILSVLIPLILGVFSFGVFYIITKKKIVLSSILAILLVINPVNIGQSFTYYVDSLLGCYILFLLMILYLIIFTDGLTYFKYFSMFNIAIFMCNIKFTGLAYAGGILGMYFIYVLLTAKAKKKLRIFAFLLISLVITVGVIGFNPYITNTINKGNPLYPLSGEDKIDIMTPNTPENFRFDSEFRKAYESLLAYPTNENYKGNIITGKDMFKVDKNVYKFYAGVDPRVRGFGIYSTIFLPISLILVILLIIICKNRKIQTTSILALIGLISVTLYGGEFWWARYVAYIWLFPVLVSGLLAINKKIYVKLLGYLMIVLLFINSVMIIPYTAEYKLEQSTLIKAHIFEQKQPIKITKDNFQYSYENKAKEYNIDYILN</sequence>
<dbReference type="Proteomes" id="UP000430345">
    <property type="component" value="Unassembled WGS sequence"/>
</dbReference>
<feature type="transmembrane region" description="Helical" evidence="1">
    <location>
        <begin position="241"/>
        <end position="269"/>
    </location>
</feature>
<feature type="transmembrane region" description="Helical" evidence="1">
    <location>
        <begin position="12"/>
        <end position="38"/>
    </location>
</feature>
<feature type="transmembrane region" description="Helical" evidence="1">
    <location>
        <begin position="45"/>
        <end position="62"/>
    </location>
</feature>
<evidence type="ECO:0000313" key="3">
    <source>
        <dbReference type="Proteomes" id="UP000430345"/>
    </source>
</evidence>
<evidence type="ECO:0000313" key="2">
    <source>
        <dbReference type="EMBL" id="MPQ42582.1"/>
    </source>
</evidence>
<name>A0A6I1MK78_9CLOT</name>
<keyword evidence="1" id="KW-0472">Membrane</keyword>
<feature type="transmembrane region" description="Helical" evidence="1">
    <location>
        <begin position="158"/>
        <end position="177"/>
    </location>
</feature>
<keyword evidence="3" id="KW-1185">Reference proteome</keyword>
<evidence type="ECO:0000256" key="1">
    <source>
        <dbReference type="SAM" id="Phobius"/>
    </source>
</evidence>
<accession>A0A6I1MK78</accession>
<feature type="transmembrane region" description="Helical" evidence="1">
    <location>
        <begin position="183"/>
        <end position="200"/>
    </location>
</feature>
<dbReference type="OrthoDB" id="5323771at2"/>
<evidence type="ECO:0008006" key="4">
    <source>
        <dbReference type="Google" id="ProtNLM"/>
    </source>
</evidence>
<organism evidence="2 3">
    <name type="scientific">Clostridium tarantellae</name>
    <dbReference type="NCBI Taxonomy" id="39493"/>
    <lineage>
        <taxon>Bacteria</taxon>
        <taxon>Bacillati</taxon>
        <taxon>Bacillota</taxon>
        <taxon>Clostridia</taxon>
        <taxon>Eubacteriales</taxon>
        <taxon>Clostridiaceae</taxon>
        <taxon>Clostridium</taxon>
    </lineage>
</organism>
<dbReference type="RefSeq" id="WP_152887347.1">
    <property type="nucleotide sequence ID" value="NZ_WHJC01000013.1"/>
</dbReference>
<dbReference type="AlphaFoldDB" id="A0A6I1MK78"/>
<gene>
    <name evidence="2" type="ORF">GBZ86_02270</name>
</gene>
<proteinExistence type="predicted"/>
<feature type="transmembrane region" description="Helical" evidence="1">
    <location>
        <begin position="435"/>
        <end position="456"/>
    </location>
</feature>
<reference evidence="2 3" key="1">
    <citation type="submission" date="2019-10" db="EMBL/GenBank/DDBJ databases">
        <title>The Genome Sequence of Clostridium tarantellae Isolated from Fish Brain.</title>
        <authorList>
            <person name="Bano L."/>
            <person name="Kiel M."/>
            <person name="Sales G."/>
            <person name="Doxey A.C."/>
            <person name="Mansfield M.J."/>
            <person name="Schiavone M."/>
            <person name="Rossetto O."/>
            <person name="Pirazzini M."/>
            <person name="Dobrindt U."/>
            <person name="Montecucco C."/>
        </authorList>
    </citation>
    <scope>NUCLEOTIDE SEQUENCE [LARGE SCALE GENOMIC DNA]</scope>
    <source>
        <strain evidence="2 3">DSM 3997</strain>
    </source>
</reference>
<keyword evidence="1" id="KW-0812">Transmembrane</keyword>
<comment type="caution">
    <text evidence="2">The sequence shown here is derived from an EMBL/GenBank/DDBJ whole genome shotgun (WGS) entry which is preliminary data.</text>
</comment>
<protein>
    <recommendedName>
        <fullName evidence="4">Glycosyltransferase RgtA/B/C/D-like domain-containing protein</fullName>
    </recommendedName>
</protein>
<feature type="transmembrane region" description="Helical" evidence="1">
    <location>
        <begin position="212"/>
        <end position="235"/>
    </location>
</feature>
<feature type="transmembrane region" description="Helical" evidence="1">
    <location>
        <begin position="74"/>
        <end position="96"/>
    </location>
</feature>
<dbReference type="EMBL" id="WHJC01000013">
    <property type="protein sequence ID" value="MPQ42582.1"/>
    <property type="molecule type" value="Genomic_DNA"/>
</dbReference>
<feature type="transmembrane region" description="Helical" evidence="1">
    <location>
        <begin position="463"/>
        <end position="484"/>
    </location>
</feature>
<feature type="transmembrane region" description="Helical" evidence="1">
    <location>
        <begin position="385"/>
        <end position="405"/>
    </location>
</feature>